<feature type="compositionally biased region" description="Polar residues" evidence="1">
    <location>
        <begin position="17"/>
        <end position="27"/>
    </location>
</feature>
<gene>
    <name evidence="2" type="ORF">FRX31_006100</name>
</gene>
<dbReference type="PROSITE" id="PS51257">
    <property type="entry name" value="PROKAR_LIPOPROTEIN"/>
    <property type="match status" value="1"/>
</dbReference>
<feature type="compositionally biased region" description="Low complexity" evidence="1">
    <location>
        <begin position="7"/>
        <end position="16"/>
    </location>
</feature>
<keyword evidence="2" id="KW-0540">Nuclease</keyword>
<feature type="non-terminal residue" evidence="2">
    <location>
        <position position="84"/>
    </location>
</feature>
<dbReference type="Proteomes" id="UP000554482">
    <property type="component" value="Unassembled WGS sequence"/>
</dbReference>
<evidence type="ECO:0000313" key="3">
    <source>
        <dbReference type="Proteomes" id="UP000554482"/>
    </source>
</evidence>
<reference evidence="2 3" key="1">
    <citation type="submission" date="2020-06" db="EMBL/GenBank/DDBJ databases">
        <title>Transcriptomic and genomic resources for Thalictrum thalictroides and T. hernandezii: Facilitating candidate gene discovery in an emerging model plant lineage.</title>
        <authorList>
            <person name="Arias T."/>
            <person name="Riano-Pachon D.M."/>
            <person name="Di Stilio V.S."/>
        </authorList>
    </citation>
    <scope>NUCLEOTIDE SEQUENCE [LARGE SCALE GENOMIC DNA]</scope>
    <source>
        <strain evidence="3">cv. WT478/WT964</strain>
        <tissue evidence="2">Leaves</tissue>
    </source>
</reference>
<dbReference type="EMBL" id="JABWDY010005584">
    <property type="protein sequence ID" value="KAF5204313.1"/>
    <property type="molecule type" value="Genomic_DNA"/>
</dbReference>
<evidence type="ECO:0000256" key="1">
    <source>
        <dbReference type="SAM" id="MobiDB-lite"/>
    </source>
</evidence>
<evidence type="ECO:0000313" key="2">
    <source>
        <dbReference type="EMBL" id="KAF5204313.1"/>
    </source>
</evidence>
<feature type="region of interest" description="Disordered" evidence="1">
    <location>
        <begin position="1"/>
        <end position="27"/>
    </location>
</feature>
<keyword evidence="2" id="KW-0378">Hydrolase</keyword>
<name>A0A7J6X4J6_THATH</name>
<keyword evidence="3" id="KW-1185">Reference proteome</keyword>
<proteinExistence type="predicted"/>
<comment type="caution">
    <text evidence="2">The sequence shown here is derived from an EMBL/GenBank/DDBJ whole genome shotgun (WGS) entry which is preliminary data.</text>
</comment>
<accession>A0A7J6X4J6</accession>
<protein>
    <submittedName>
        <fullName evidence="2">Endonuclease iii-like protein</fullName>
    </submittedName>
</protein>
<sequence length="84" mass="9502">MMTRAGSSIQSSVSCSKQFTSKPITPNLDSEPKIRVYVRKRKLTTTTTVSKTEDIQPEKPKLESIIDIEEFSNKKSNVSVLKQR</sequence>
<dbReference type="AlphaFoldDB" id="A0A7J6X4J6"/>
<dbReference type="GO" id="GO:0004519">
    <property type="term" value="F:endonuclease activity"/>
    <property type="evidence" value="ECO:0007669"/>
    <property type="project" value="UniProtKB-KW"/>
</dbReference>
<organism evidence="2 3">
    <name type="scientific">Thalictrum thalictroides</name>
    <name type="common">Rue-anemone</name>
    <name type="synonym">Anemone thalictroides</name>
    <dbReference type="NCBI Taxonomy" id="46969"/>
    <lineage>
        <taxon>Eukaryota</taxon>
        <taxon>Viridiplantae</taxon>
        <taxon>Streptophyta</taxon>
        <taxon>Embryophyta</taxon>
        <taxon>Tracheophyta</taxon>
        <taxon>Spermatophyta</taxon>
        <taxon>Magnoliopsida</taxon>
        <taxon>Ranunculales</taxon>
        <taxon>Ranunculaceae</taxon>
        <taxon>Thalictroideae</taxon>
        <taxon>Thalictrum</taxon>
    </lineage>
</organism>
<keyword evidence="2" id="KW-0255">Endonuclease</keyword>